<dbReference type="KEGG" id="mis:MICPUN_62648"/>
<accession>C1EEJ6</accession>
<organism evidence="1 2">
    <name type="scientific">Micromonas commoda (strain RCC299 / NOUM17 / CCMP2709)</name>
    <name type="common">Picoplanktonic green alga</name>
    <dbReference type="NCBI Taxonomy" id="296587"/>
    <lineage>
        <taxon>Eukaryota</taxon>
        <taxon>Viridiplantae</taxon>
        <taxon>Chlorophyta</taxon>
        <taxon>Mamiellophyceae</taxon>
        <taxon>Mamiellales</taxon>
        <taxon>Mamiellaceae</taxon>
        <taxon>Micromonas</taxon>
    </lineage>
</organism>
<gene>
    <name evidence="1" type="ORF">MICPUN_62648</name>
</gene>
<evidence type="ECO:0000313" key="1">
    <source>
        <dbReference type="EMBL" id="ACO66246.1"/>
    </source>
</evidence>
<dbReference type="InParanoid" id="C1EEJ6"/>
<sequence length="107" mass="11648">MSDRGTCFRGDGNRKYNRQACAGPARFQNAGDVAFFARHFLGAGSITLVAGGRRDRLTTRIANTGGSSRRVSTRRNAARKTLLRGSQEWVSSQGLERIGVETSSRSL</sequence>
<keyword evidence="2" id="KW-1185">Reference proteome</keyword>
<reference evidence="1 2" key="1">
    <citation type="journal article" date="2009" name="Science">
        <title>Green evolution and dynamic adaptations revealed by genomes of the marine picoeukaryotes Micromonas.</title>
        <authorList>
            <person name="Worden A.Z."/>
            <person name="Lee J.H."/>
            <person name="Mock T."/>
            <person name="Rouze P."/>
            <person name="Simmons M.P."/>
            <person name="Aerts A.L."/>
            <person name="Allen A.E."/>
            <person name="Cuvelier M.L."/>
            <person name="Derelle E."/>
            <person name="Everett M.V."/>
            <person name="Foulon E."/>
            <person name="Grimwood J."/>
            <person name="Gundlach H."/>
            <person name="Henrissat B."/>
            <person name="Napoli C."/>
            <person name="McDonald S.M."/>
            <person name="Parker M.S."/>
            <person name="Rombauts S."/>
            <person name="Salamov A."/>
            <person name="Von Dassow P."/>
            <person name="Badger J.H."/>
            <person name="Coutinho P.M."/>
            <person name="Demir E."/>
            <person name="Dubchak I."/>
            <person name="Gentemann C."/>
            <person name="Eikrem W."/>
            <person name="Gready J.E."/>
            <person name="John U."/>
            <person name="Lanier W."/>
            <person name="Lindquist E.A."/>
            <person name="Lucas S."/>
            <person name="Mayer K.F."/>
            <person name="Moreau H."/>
            <person name="Not F."/>
            <person name="Otillar R."/>
            <person name="Panaud O."/>
            <person name="Pangilinan J."/>
            <person name="Paulsen I."/>
            <person name="Piegu B."/>
            <person name="Poliakov A."/>
            <person name="Robbens S."/>
            <person name="Schmutz J."/>
            <person name="Toulza E."/>
            <person name="Wyss T."/>
            <person name="Zelensky A."/>
            <person name="Zhou K."/>
            <person name="Armbrust E.V."/>
            <person name="Bhattacharya D."/>
            <person name="Goodenough U.W."/>
            <person name="Van de Peer Y."/>
            <person name="Grigoriev I.V."/>
        </authorList>
    </citation>
    <scope>NUCLEOTIDE SEQUENCE [LARGE SCALE GENOMIC DNA]</scope>
    <source>
        <strain evidence="2">RCC299 / NOUM17</strain>
    </source>
</reference>
<dbReference type="Proteomes" id="UP000002009">
    <property type="component" value="Chromosome 11"/>
</dbReference>
<proteinExistence type="predicted"/>
<dbReference type="RefSeq" id="XP_002504988.1">
    <property type="nucleotide sequence ID" value="XM_002504942.1"/>
</dbReference>
<protein>
    <submittedName>
        <fullName evidence="1">Uncharacterized protein</fullName>
    </submittedName>
</protein>
<dbReference type="AlphaFoldDB" id="C1EEJ6"/>
<evidence type="ECO:0000313" key="2">
    <source>
        <dbReference type="Proteomes" id="UP000002009"/>
    </source>
</evidence>
<dbReference type="EMBL" id="CP001330">
    <property type="protein sequence ID" value="ACO66246.1"/>
    <property type="molecule type" value="Genomic_DNA"/>
</dbReference>
<name>C1EEJ6_MICCC</name>
<dbReference type="GeneID" id="8247712"/>